<dbReference type="Proteomes" id="UP000722485">
    <property type="component" value="Unassembled WGS sequence"/>
</dbReference>
<dbReference type="AlphaFoldDB" id="A0A9P5H0Y3"/>
<proteinExistence type="predicted"/>
<protein>
    <recommendedName>
        <fullName evidence="5">Secreted protein</fullName>
    </recommendedName>
</protein>
<feature type="region of interest" description="Disordered" evidence="1">
    <location>
        <begin position="27"/>
        <end position="87"/>
    </location>
</feature>
<keyword evidence="4" id="KW-1185">Reference proteome</keyword>
<keyword evidence="2" id="KW-0732">Signal</keyword>
<name>A0A9P5H0Y3_9HYPO</name>
<evidence type="ECO:0000313" key="4">
    <source>
        <dbReference type="Proteomes" id="UP000722485"/>
    </source>
</evidence>
<feature type="signal peptide" evidence="2">
    <location>
        <begin position="1"/>
        <end position="27"/>
    </location>
</feature>
<dbReference type="EMBL" id="JAANBB010000366">
    <property type="protein sequence ID" value="KAF7543439.1"/>
    <property type="molecule type" value="Genomic_DNA"/>
</dbReference>
<evidence type="ECO:0000256" key="1">
    <source>
        <dbReference type="SAM" id="MobiDB-lite"/>
    </source>
</evidence>
<organism evidence="3 4">
    <name type="scientific">Cylindrodendrum hubeiense</name>
    <dbReference type="NCBI Taxonomy" id="595255"/>
    <lineage>
        <taxon>Eukaryota</taxon>
        <taxon>Fungi</taxon>
        <taxon>Dikarya</taxon>
        <taxon>Ascomycota</taxon>
        <taxon>Pezizomycotina</taxon>
        <taxon>Sordariomycetes</taxon>
        <taxon>Hypocreomycetidae</taxon>
        <taxon>Hypocreales</taxon>
        <taxon>Nectriaceae</taxon>
        <taxon>Cylindrodendrum</taxon>
    </lineage>
</organism>
<feature type="chain" id="PRO_5040274985" description="Secreted protein" evidence="2">
    <location>
        <begin position="28"/>
        <end position="87"/>
    </location>
</feature>
<gene>
    <name evidence="3" type="ORF">G7Z17_g10736</name>
</gene>
<accession>A0A9P5H0Y3</accession>
<feature type="compositionally biased region" description="Low complexity" evidence="1">
    <location>
        <begin position="29"/>
        <end position="48"/>
    </location>
</feature>
<sequence length="87" mass="9284">MHPAAPFCTLLHTPVLCLLWLAGSKHQAPSPLYTPSSTSTLHTPSRSTASDAFKATRATKATKATKLHAPRSDPRLSRVDCSSSVTI</sequence>
<evidence type="ECO:0000313" key="3">
    <source>
        <dbReference type="EMBL" id="KAF7543439.1"/>
    </source>
</evidence>
<evidence type="ECO:0000256" key="2">
    <source>
        <dbReference type="SAM" id="SignalP"/>
    </source>
</evidence>
<reference evidence="3" key="1">
    <citation type="submission" date="2020-03" db="EMBL/GenBank/DDBJ databases">
        <title>Draft Genome Sequence of Cylindrodendrum hubeiense.</title>
        <authorList>
            <person name="Buettner E."/>
            <person name="Kellner H."/>
        </authorList>
    </citation>
    <scope>NUCLEOTIDE SEQUENCE</scope>
    <source>
        <strain evidence="3">IHI 201604</strain>
    </source>
</reference>
<evidence type="ECO:0008006" key="5">
    <source>
        <dbReference type="Google" id="ProtNLM"/>
    </source>
</evidence>
<comment type="caution">
    <text evidence="3">The sequence shown here is derived from an EMBL/GenBank/DDBJ whole genome shotgun (WGS) entry which is preliminary data.</text>
</comment>